<dbReference type="KEGG" id="nia:A8C56_22755"/>
<gene>
    <name evidence="2" type="ORF">A8C56_22755</name>
</gene>
<keyword evidence="1" id="KW-1133">Transmembrane helix</keyword>
<keyword evidence="1" id="KW-0812">Transmembrane</keyword>
<organism evidence="2 3">
    <name type="scientific">Niabella ginsenosidivorans</name>
    <dbReference type="NCBI Taxonomy" id="1176587"/>
    <lineage>
        <taxon>Bacteria</taxon>
        <taxon>Pseudomonadati</taxon>
        <taxon>Bacteroidota</taxon>
        <taxon>Chitinophagia</taxon>
        <taxon>Chitinophagales</taxon>
        <taxon>Chitinophagaceae</taxon>
        <taxon>Niabella</taxon>
    </lineage>
</organism>
<dbReference type="EMBL" id="CP015772">
    <property type="protein sequence ID" value="ANH83425.1"/>
    <property type="molecule type" value="Genomic_DNA"/>
</dbReference>
<accession>A0A1A9I7X1</accession>
<evidence type="ECO:0000256" key="1">
    <source>
        <dbReference type="SAM" id="Phobius"/>
    </source>
</evidence>
<dbReference type="Proteomes" id="UP000077667">
    <property type="component" value="Chromosome"/>
</dbReference>
<keyword evidence="1" id="KW-0472">Membrane</keyword>
<sequence length="93" mass="9905">MHRRRFIYQGMLSAGALALPGVIPARPYPSKKPGVIIIGAGLAGLAAAYRLKKKDTPITIIESRSIITGVTMLILTVRMQSISQGNGLGCSRN</sequence>
<protein>
    <recommendedName>
        <fullName evidence="4">Amine oxidase domain-containing protein</fullName>
    </recommendedName>
</protein>
<name>A0A1A9I7X1_9BACT</name>
<evidence type="ECO:0000313" key="3">
    <source>
        <dbReference type="Proteomes" id="UP000077667"/>
    </source>
</evidence>
<dbReference type="Pfam" id="PF13450">
    <property type="entry name" value="NAD_binding_8"/>
    <property type="match status" value="1"/>
</dbReference>
<proteinExistence type="predicted"/>
<evidence type="ECO:0008006" key="4">
    <source>
        <dbReference type="Google" id="ProtNLM"/>
    </source>
</evidence>
<feature type="transmembrane region" description="Helical" evidence="1">
    <location>
        <begin position="34"/>
        <end position="51"/>
    </location>
</feature>
<reference evidence="2 3" key="1">
    <citation type="submission" date="2016-05" db="EMBL/GenBank/DDBJ databases">
        <title>Niabella ginsenosidivorans BS26 whole genome sequencing.</title>
        <authorList>
            <person name="Im W.T."/>
            <person name="Siddiqi M.Z."/>
        </authorList>
    </citation>
    <scope>NUCLEOTIDE SEQUENCE [LARGE SCALE GENOMIC DNA]</scope>
    <source>
        <strain evidence="2 3">BS26</strain>
    </source>
</reference>
<dbReference type="OrthoDB" id="56323at2"/>
<keyword evidence="3" id="KW-1185">Reference proteome</keyword>
<dbReference type="Gene3D" id="3.50.50.60">
    <property type="entry name" value="FAD/NAD(P)-binding domain"/>
    <property type="match status" value="1"/>
</dbReference>
<dbReference type="SUPFAM" id="SSF51905">
    <property type="entry name" value="FAD/NAD(P)-binding domain"/>
    <property type="match status" value="1"/>
</dbReference>
<dbReference type="STRING" id="1176587.A8C56_22755"/>
<dbReference type="InterPro" id="IPR036188">
    <property type="entry name" value="FAD/NAD-bd_sf"/>
</dbReference>
<evidence type="ECO:0000313" key="2">
    <source>
        <dbReference type="EMBL" id="ANH83425.1"/>
    </source>
</evidence>
<dbReference type="AlphaFoldDB" id="A0A1A9I7X1"/>